<keyword evidence="1" id="KW-0812">Transmembrane</keyword>
<dbReference type="AlphaFoldDB" id="A0A1S1Q9T7"/>
<evidence type="ECO:0000313" key="2">
    <source>
        <dbReference type="EMBL" id="OHV31613.1"/>
    </source>
</evidence>
<keyword evidence="1" id="KW-0472">Membrane</keyword>
<feature type="transmembrane region" description="Helical" evidence="1">
    <location>
        <begin position="42"/>
        <end position="65"/>
    </location>
</feature>
<evidence type="ECO:0000313" key="3">
    <source>
        <dbReference type="Proteomes" id="UP000179627"/>
    </source>
</evidence>
<sequence>MLRLVGCVVVLVGCVVVLAAAFAVLAGQMTDAGSLSLRDRLVSQAVLGGVLLLFPVLMLTAVAAVTRRWEYRR</sequence>
<dbReference type="EMBL" id="MBLM01000143">
    <property type="protein sequence ID" value="OHV31613.1"/>
    <property type="molecule type" value="Genomic_DNA"/>
</dbReference>
<accession>A0A1S1Q9T7</accession>
<reference evidence="3" key="1">
    <citation type="submission" date="2016-07" db="EMBL/GenBank/DDBJ databases">
        <title>Sequence Frankia sp. strain CcI1.17.</title>
        <authorList>
            <person name="Ghodhbane-Gtari F."/>
            <person name="Swanson E."/>
            <person name="Gueddou A."/>
            <person name="Morris K."/>
            <person name="Hezbri K."/>
            <person name="Ktari A."/>
            <person name="Nouioui I."/>
            <person name="Abebe-Akele F."/>
            <person name="Simpson S."/>
            <person name="Thomas K."/>
            <person name="Gtari M."/>
            <person name="Tisa L.S."/>
            <person name="Hurst S."/>
        </authorList>
    </citation>
    <scope>NUCLEOTIDE SEQUENCE [LARGE SCALE GENOMIC DNA]</scope>
    <source>
        <strain evidence="3">Cc1.17</strain>
    </source>
</reference>
<name>A0A1S1Q9T7_9ACTN</name>
<organism evidence="2 3">
    <name type="scientific">Parafrankia colletiae</name>
    <dbReference type="NCBI Taxonomy" id="573497"/>
    <lineage>
        <taxon>Bacteria</taxon>
        <taxon>Bacillati</taxon>
        <taxon>Actinomycetota</taxon>
        <taxon>Actinomycetes</taxon>
        <taxon>Frankiales</taxon>
        <taxon>Frankiaceae</taxon>
        <taxon>Parafrankia</taxon>
    </lineage>
</organism>
<gene>
    <name evidence="2" type="ORF">CC117_25705</name>
</gene>
<proteinExistence type="predicted"/>
<protein>
    <submittedName>
        <fullName evidence="2">Uncharacterized protein</fullName>
    </submittedName>
</protein>
<keyword evidence="1" id="KW-1133">Transmembrane helix</keyword>
<keyword evidence="3" id="KW-1185">Reference proteome</keyword>
<comment type="caution">
    <text evidence="2">The sequence shown here is derived from an EMBL/GenBank/DDBJ whole genome shotgun (WGS) entry which is preliminary data.</text>
</comment>
<dbReference type="RefSeq" id="WP_071088282.1">
    <property type="nucleotide sequence ID" value="NZ_MBLM01000143.1"/>
</dbReference>
<evidence type="ECO:0000256" key="1">
    <source>
        <dbReference type="SAM" id="Phobius"/>
    </source>
</evidence>
<dbReference type="Proteomes" id="UP000179627">
    <property type="component" value="Unassembled WGS sequence"/>
</dbReference>